<name>A0A918XX37_9PROT</name>
<dbReference type="PANTHER" id="PTHR32332:SF31">
    <property type="entry name" value="2-NITROPROPANE DIOXYGENASE FAMILY, PUTATIVE (AFU_ORTHOLOGUE AFUA_2G09850)-RELATED"/>
    <property type="match status" value="1"/>
</dbReference>
<accession>A0A918XX37</accession>
<dbReference type="GO" id="GO:0018580">
    <property type="term" value="F:nitronate monooxygenase activity"/>
    <property type="evidence" value="ECO:0007669"/>
    <property type="project" value="InterPro"/>
</dbReference>
<dbReference type="Gene3D" id="3.20.20.70">
    <property type="entry name" value="Aldolase class I"/>
    <property type="match status" value="1"/>
</dbReference>
<gene>
    <name evidence="4" type="ORF">GCM10017083_45990</name>
</gene>
<evidence type="ECO:0000313" key="4">
    <source>
        <dbReference type="EMBL" id="GHD60316.1"/>
    </source>
</evidence>
<keyword evidence="2" id="KW-0288">FMN</keyword>
<evidence type="ECO:0000313" key="5">
    <source>
        <dbReference type="Proteomes" id="UP000630353"/>
    </source>
</evidence>
<comment type="caution">
    <text evidence="4">The sequence shown here is derived from an EMBL/GenBank/DDBJ whole genome shotgun (WGS) entry which is preliminary data.</text>
</comment>
<dbReference type="Proteomes" id="UP000630353">
    <property type="component" value="Unassembled WGS sequence"/>
</dbReference>
<dbReference type="Pfam" id="PF03060">
    <property type="entry name" value="NMO"/>
    <property type="match status" value="2"/>
</dbReference>
<sequence>MTIRTALTELLGIEHPVLSAPMAGVAGGALAGAVSQAGGLGLIGGGYIDGDWIEREWAAAGNARIGIGFITWRLDGMPAALDAALAHRPAAVMLSFGDPAPYVGRIHDGGALAICQVQTVQAARAAAEAGADVIVAQGADAGGHGASRGTFALVPAVADAVGAVPVVAAGGVGDGRGLAAALSLGATGVLVGSRFYATGEALARDAAKQRAVEESGDRTVQSSVFDRARGFDWPAPFRLRTLRNAFTERWHGREAEMDGTLEEIRADYARAAEAGDLAEAPVVVGEATDLIRDVPPAGELVGRMVREAEAALRAGGRFIVEEESDRAGP</sequence>
<keyword evidence="4" id="KW-0223">Dioxygenase</keyword>
<dbReference type="EMBL" id="BMZS01000012">
    <property type="protein sequence ID" value="GHD60316.1"/>
    <property type="molecule type" value="Genomic_DNA"/>
</dbReference>
<dbReference type="GO" id="GO:0051213">
    <property type="term" value="F:dioxygenase activity"/>
    <property type="evidence" value="ECO:0007669"/>
    <property type="project" value="UniProtKB-KW"/>
</dbReference>
<dbReference type="PANTHER" id="PTHR32332">
    <property type="entry name" value="2-NITROPROPANE DIOXYGENASE"/>
    <property type="match status" value="1"/>
</dbReference>
<evidence type="ECO:0000256" key="1">
    <source>
        <dbReference type="ARBA" id="ARBA00022630"/>
    </source>
</evidence>
<proteinExistence type="predicted"/>
<keyword evidence="5" id="KW-1185">Reference proteome</keyword>
<dbReference type="InterPro" id="IPR013785">
    <property type="entry name" value="Aldolase_TIM"/>
</dbReference>
<dbReference type="SUPFAM" id="SSF51412">
    <property type="entry name" value="Inosine monophosphate dehydrogenase (IMPDH)"/>
    <property type="match status" value="1"/>
</dbReference>
<protein>
    <submittedName>
        <fullName evidence="4">2-nitropropane dioxygenase</fullName>
    </submittedName>
</protein>
<dbReference type="RefSeq" id="WP_189994088.1">
    <property type="nucleotide sequence ID" value="NZ_BMZS01000012.1"/>
</dbReference>
<evidence type="ECO:0000256" key="3">
    <source>
        <dbReference type="ARBA" id="ARBA00023002"/>
    </source>
</evidence>
<reference evidence="4" key="2">
    <citation type="submission" date="2020-09" db="EMBL/GenBank/DDBJ databases">
        <authorList>
            <person name="Sun Q."/>
            <person name="Kim S."/>
        </authorList>
    </citation>
    <scope>NUCLEOTIDE SEQUENCE</scope>
    <source>
        <strain evidence="4">KCTC 42651</strain>
    </source>
</reference>
<dbReference type="CDD" id="cd04730">
    <property type="entry name" value="NPD_like"/>
    <property type="match status" value="1"/>
</dbReference>
<keyword evidence="1" id="KW-0285">Flavoprotein</keyword>
<evidence type="ECO:0000256" key="2">
    <source>
        <dbReference type="ARBA" id="ARBA00022643"/>
    </source>
</evidence>
<reference evidence="4" key="1">
    <citation type="journal article" date="2014" name="Int. J. Syst. Evol. Microbiol.">
        <title>Complete genome sequence of Corynebacterium casei LMG S-19264T (=DSM 44701T), isolated from a smear-ripened cheese.</title>
        <authorList>
            <consortium name="US DOE Joint Genome Institute (JGI-PGF)"/>
            <person name="Walter F."/>
            <person name="Albersmeier A."/>
            <person name="Kalinowski J."/>
            <person name="Ruckert C."/>
        </authorList>
    </citation>
    <scope>NUCLEOTIDE SEQUENCE</scope>
    <source>
        <strain evidence="4">KCTC 42651</strain>
    </source>
</reference>
<dbReference type="InterPro" id="IPR004136">
    <property type="entry name" value="NMO"/>
</dbReference>
<organism evidence="4 5">
    <name type="scientific">Thalassobaculum fulvum</name>
    <dbReference type="NCBI Taxonomy" id="1633335"/>
    <lineage>
        <taxon>Bacteria</taxon>
        <taxon>Pseudomonadati</taxon>
        <taxon>Pseudomonadota</taxon>
        <taxon>Alphaproteobacteria</taxon>
        <taxon>Rhodospirillales</taxon>
        <taxon>Thalassobaculaceae</taxon>
        <taxon>Thalassobaculum</taxon>
    </lineage>
</organism>
<keyword evidence="3" id="KW-0560">Oxidoreductase</keyword>
<dbReference type="AlphaFoldDB" id="A0A918XX37"/>